<evidence type="ECO:0000313" key="1">
    <source>
        <dbReference type="EMBL" id="KAJ9637686.1"/>
    </source>
</evidence>
<protein>
    <submittedName>
        <fullName evidence="1">Glycosylphosphatidylinositol (GPI) anchor assembly protein</fullName>
    </submittedName>
</protein>
<organism evidence="1 2">
    <name type="scientific">Coniosporium tulheliwenetii</name>
    <dbReference type="NCBI Taxonomy" id="3383036"/>
    <lineage>
        <taxon>Eukaryota</taxon>
        <taxon>Fungi</taxon>
        <taxon>Dikarya</taxon>
        <taxon>Ascomycota</taxon>
        <taxon>Pezizomycotina</taxon>
        <taxon>Dothideomycetes</taxon>
        <taxon>Dothideomycetes incertae sedis</taxon>
        <taxon>Coniosporium</taxon>
    </lineage>
</organism>
<proteinExistence type="predicted"/>
<reference evidence="1" key="1">
    <citation type="submission" date="2022-10" db="EMBL/GenBank/DDBJ databases">
        <title>Culturing micro-colonial fungi from biological soil crusts in the Mojave desert and describing Neophaeococcomyces mojavensis, and introducing the new genera and species Taxawa tesnikishii.</title>
        <authorList>
            <person name="Kurbessoian T."/>
            <person name="Stajich J.E."/>
        </authorList>
    </citation>
    <scope>NUCLEOTIDE SEQUENCE</scope>
    <source>
        <strain evidence="1">JES_115</strain>
    </source>
</reference>
<evidence type="ECO:0000313" key="2">
    <source>
        <dbReference type="Proteomes" id="UP001172680"/>
    </source>
</evidence>
<sequence>MDEVYGAALGTLLGAWVGAIPIPLDWDREWQKWPVTIVTGAYIGFAAGKLAGEALNSVANRQIRRLNLEVYLSRLGRGANHTKDIVSAIGNGHQLRRLVIFYNVSGCTPAEVEGWMSVFKDVKIYGKVTIRRFGTKRRLALSKTKKAWLIESVQCRREATSQVYSQSTGFQHPVPEQPCHFLRIPAELRLMIYRLLLKPESQSIPLTDRYDCGFSRGVGILRVSHLIYQEASDVLYGENSFHVLCLPHFYLNYPKVLKFVADRQMRRLKLVVRFAQKERDIRSIQEIVSILNSAHCLKDLTIYYQTFHLLTRFCTPAGLEQRLMLFKDLKIHGKVTIECDPELDPEVRTRLIKSMQMPGQDNRSSFIRKIEEPAPLR</sequence>
<name>A0ACC2YQW6_9PEZI</name>
<dbReference type="Proteomes" id="UP001172680">
    <property type="component" value="Unassembled WGS sequence"/>
</dbReference>
<dbReference type="EMBL" id="JAPDRP010000022">
    <property type="protein sequence ID" value="KAJ9637686.1"/>
    <property type="molecule type" value="Genomic_DNA"/>
</dbReference>
<comment type="caution">
    <text evidence="1">The sequence shown here is derived from an EMBL/GenBank/DDBJ whole genome shotgun (WGS) entry which is preliminary data.</text>
</comment>
<keyword evidence="2" id="KW-1185">Reference proteome</keyword>
<gene>
    <name evidence="1" type="primary">GPI11</name>
    <name evidence="1" type="ORF">H2199_007176</name>
</gene>
<accession>A0ACC2YQW6</accession>